<dbReference type="AlphaFoldDB" id="A0A9P7G2H3"/>
<feature type="transmembrane region" description="Helical" evidence="1">
    <location>
        <begin position="136"/>
        <end position="160"/>
    </location>
</feature>
<keyword evidence="4" id="KW-1185">Reference proteome</keyword>
<dbReference type="Pfam" id="PF20153">
    <property type="entry name" value="DUF6535"/>
    <property type="match status" value="1"/>
</dbReference>
<evidence type="ECO:0000259" key="2">
    <source>
        <dbReference type="Pfam" id="PF20153"/>
    </source>
</evidence>
<proteinExistence type="predicted"/>
<reference evidence="3" key="2">
    <citation type="submission" date="2021-10" db="EMBL/GenBank/DDBJ databases">
        <title>Phylogenomics reveals ancestral predisposition of the termite-cultivated fungus Termitomyces towards a domesticated lifestyle.</title>
        <authorList>
            <person name="Auxier B."/>
            <person name="Grum-Grzhimaylo A."/>
            <person name="Cardenas M.E."/>
            <person name="Lodge J.D."/>
            <person name="Laessoe T."/>
            <person name="Pedersen O."/>
            <person name="Smith M.E."/>
            <person name="Kuyper T.W."/>
            <person name="Franco-Molano E.A."/>
            <person name="Baroni T.J."/>
            <person name="Aanen D.K."/>
        </authorList>
    </citation>
    <scope>NUCLEOTIDE SEQUENCE</scope>
    <source>
        <strain evidence="3">AP01</strain>
        <tissue evidence="3">Mycelium</tissue>
    </source>
</reference>
<dbReference type="EMBL" id="JABCKV010000279">
    <property type="protein sequence ID" value="KAG5641615.1"/>
    <property type="molecule type" value="Genomic_DNA"/>
</dbReference>
<keyword evidence="1" id="KW-0812">Transmembrane</keyword>
<feature type="transmembrane region" description="Helical" evidence="1">
    <location>
        <begin position="103"/>
        <end position="130"/>
    </location>
</feature>
<comment type="caution">
    <text evidence="3">The sequence shown here is derived from an EMBL/GenBank/DDBJ whole genome shotgun (WGS) entry which is preliminary data.</text>
</comment>
<sequence>MGITLGFTHEEETPALRAVNALFLCGLIFSLMSAFLAFLTARWLQRLTPEERAFLEAAFERHHRNDIELTENATTRDPERGLSVPSFTTPTPAPHLLLRLLHVYFAVSLYVPMSLLVLGVACMLSGLLVYAWAEHALVVALTLTGACAAVLPFPLGVFLIRKRRATRMAIIDLLSRRKGDW</sequence>
<dbReference type="OrthoDB" id="3152367at2759"/>
<name>A0A9P7G2H3_9AGAR</name>
<organism evidence="3 4">
    <name type="scientific">Asterophora parasitica</name>
    <dbReference type="NCBI Taxonomy" id="117018"/>
    <lineage>
        <taxon>Eukaryota</taxon>
        <taxon>Fungi</taxon>
        <taxon>Dikarya</taxon>
        <taxon>Basidiomycota</taxon>
        <taxon>Agaricomycotina</taxon>
        <taxon>Agaricomycetes</taxon>
        <taxon>Agaricomycetidae</taxon>
        <taxon>Agaricales</taxon>
        <taxon>Tricholomatineae</taxon>
        <taxon>Lyophyllaceae</taxon>
        <taxon>Asterophora</taxon>
    </lineage>
</organism>
<evidence type="ECO:0000313" key="4">
    <source>
        <dbReference type="Proteomes" id="UP000775547"/>
    </source>
</evidence>
<gene>
    <name evidence="3" type="ORF">DXG03_004638</name>
</gene>
<accession>A0A9P7G2H3</accession>
<dbReference type="Proteomes" id="UP000775547">
    <property type="component" value="Unassembled WGS sequence"/>
</dbReference>
<keyword evidence="1" id="KW-0472">Membrane</keyword>
<reference evidence="3" key="1">
    <citation type="submission" date="2020-07" db="EMBL/GenBank/DDBJ databases">
        <authorList>
            <person name="Nieuwenhuis M."/>
            <person name="Van De Peppel L.J.J."/>
        </authorList>
    </citation>
    <scope>NUCLEOTIDE SEQUENCE</scope>
    <source>
        <strain evidence="3">AP01</strain>
        <tissue evidence="3">Mycelium</tissue>
    </source>
</reference>
<feature type="transmembrane region" description="Helical" evidence="1">
    <location>
        <begin position="21"/>
        <end position="44"/>
    </location>
</feature>
<protein>
    <recommendedName>
        <fullName evidence="2">DUF6535 domain-containing protein</fullName>
    </recommendedName>
</protein>
<keyword evidence="1" id="KW-1133">Transmembrane helix</keyword>
<evidence type="ECO:0000313" key="3">
    <source>
        <dbReference type="EMBL" id="KAG5641615.1"/>
    </source>
</evidence>
<feature type="domain" description="DUF6535" evidence="2">
    <location>
        <begin position="15"/>
        <end position="64"/>
    </location>
</feature>
<evidence type="ECO:0000256" key="1">
    <source>
        <dbReference type="SAM" id="Phobius"/>
    </source>
</evidence>
<dbReference type="InterPro" id="IPR045338">
    <property type="entry name" value="DUF6535"/>
</dbReference>